<dbReference type="Gramene" id="TVU05603">
    <property type="protein sequence ID" value="TVU05603"/>
    <property type="gene ID" value="EJB05_48772"/>
</dbReference>
<keyword evidence="5" id="KW-1185">Reference proteome</keyword>
<dbReference type="Proteomes" id="UP000324897">
    <property type="component" value="Unassembled WGS sequence"/>
</dbReference>
<dbReference type="SUPFAM" id="SSF52047">
    <property type="entry name" value="RNI-like"/>
    <property type="match status" value="2"/>
</dbReference>
<evidence type="ECO:0000313" key="4">
    <source>
        <dbReference type="EMBL" id="TVU05603.1"/>
    </source>
</evidence>
<accession>A0A5J9T2K4</accession>
<dbReference type="Gene3D" id="3.80.10.10">
    <property type="entry name" value="Ribonuclease Inhibitor"/>
    <property type="match status" value="2"/>
</dbReference>
<dbReference type="Gene3D" id="1.20.1280.50">
    <property type="match status" value="1"/>
</dbReference>
<dbReference type="Pfam" id="PF24758">
    <property type="entry name" value="LRR_At5g56370"/>
    <property type="match status" value="2"/>
</dbReference>
<protein>
    <recommendedName>
        <fullName evidence="3">F-box domain-containing protein</fullName>
    </recommendedName>
</protein>
<feature type="non-terminal residue" evidence="4">
    <location>
        <position position="1"/>
    </location>
</feature>
<feature type="region of interest" description="Disordered" evidence="1">
    <location>
        <begin position="38"/>
        <end position="63"/>
    </location>
</feature>
<dbReference type="SMART" id="SM00256">
    <property type="entry name" value="FBOX"/>
    <property type="match status" value="1"/>
</dbReference>
<evidence type="ECO:0000313" key="5">
    <source>
        <dbReference type="Proteomes" id="UP000324897"/>
    </source>
</evidence>
<dbReference type="AlphaFoldDB" id="A0A5J9T2K4"/>
<reference evidence="4 5" key="1">
    <citation type="journal article" date="2019" name="Sci. Rep.">
        <title>A high-quality genome of Eragrostis curvula grass provides insights into Poaceae evolution and supports new strategies to enhance forage quality.</title>
        <authorList>
            <person name="Carballo J."/>
            <person name="Santos B.A.C.M."/>
            <person name="Zappacosta D."/>
            <person name="Garbus I."/>
            <person name="Selva J.P."/>
            <person name="Gallo C.A."/>
            <person name="Diaz A."/>
            <person name="Albertini E."/>
            <person name="Caccamo M."/>
            <person name="Echenique V."/>
        </authorList>
    </citation>
    <scope>NUCLEOTIDE SEQUENCE [LARGE SCALE GENOMIC DNA]</scope>
    <source>
        <strain evidence="5">cv. Victoria</strain>
        <tissue evidence="4">Leaf</tissue>
    </source>
</reference>
<dbReference type="InterPro" id="IPR001810">
    <property type="entry name" value="F-box_dom"/>
</dbReference>
<comment type="caution">
    <text evidence="4">The sequence shown here is derived from an EMBL/GenBank/DDBJ whole genome shotgun (WGS) entry which is preliminary data.</text>
</comment>
<evidence type="ECO:0000259" key="3">
    <source>
        <dbReference type="PROSITE" id="PS50181"/>
    </source>
</evidence>
<organism evidence="4 5">
    <name type="scientific">Eragrostis curvula</name>
    <name type="common">weeping love grass</name>
    <dbReference type="NCBI Taxonomy" id="38414"/>
    <lineage>
        <taxon>Eukaryota</taxon>
        <taxon>Viridiplantae</taxon>
        <taxon>Streptophyta</taxon>
        <taxon>Embryophyta</taxon>
        <taxon>Tracheophyta</taxon>
        <taxon>Spermatophyta</taxon>
        <taxon>Magnoliopsida</taxon>
        <taxon>Liliopsida</taxon>
        <taxon>Poales</taxon>
        <taxon>Poaceae</taxon>
        <taxon>PACMAD clade</taxon>
        <taxon>Chloridoideae</taxon>
        <taxon>Eragrostideae</taxon>
        <taxon>Eragrostidinae</taxon>
        <taxon>Eragrostis</taxon>
    </lineage>
</organism>
<proteinExistence type="predicted"/>
<dbReference type="InterPro" id="IPR050232">
    <property type="entry name" value="FBL13/AtMIF1-like"/>
</dbReference>
<feature type="domain" description="F-box" evidence="3">
    <location>
        <begin position="60"/>
        <end position="96"/>
    </location>
</feature>
<evidence type="ECO:0000256" key="1">
    <source>
        <dbReference type="SAM" id="MobiDB-lite"/>
    </source>
</evidence>
<feature type="chain" id="PRO_5023807685" description="F-box domain-containing protein" evidence="2">
    <location>
        <begin position="32"/>
        <end position="751"/>
    </location>
</feature>
<dbReference type="InterPro" id="IPR032675">
    <property type="entry name" value="LRR_dom_sf"/>
</dbReference>
<sequence>PSSGPPPSRLRRPRAPIEVCLLVSLVRGTSACLLSSLRSEGEMEASPPRGGTRPPSPPSETTLSSLPLEILEKVVSHLPVRDAVRSSAVSRAWRRIWESAPGLALKWGYDADPAVADAVLARCSGTVRAFSFDLRNGSFWLADGWVRLLADKGVQDLALHFSQGRGIEPHDMDASIFSCRELTCLRLSGCDIPAAPLGLAVFPNLTWLSLRGVGFPDNGVRDLEALISNCPLLQVLWLDELQFPEDDEDQDEVEECVIQAPNLRDLAIESELGYDFGWQIGELPSIEKVEINFNNYSHNRNFVQLLTPLARVRKLTLKMPWRESNMLEGLSCCFQNLKCLSLHTDFCTISGILSIICLLKNAPNLEELLFQIEYDELQHAELGVDFLNAQWAEGLFANLRSEACVHTDEWVRLLAGKGVQSLTLFFDEIGPGRHTIHPWIFSCVELTDLSLGHCRLPAAPSCFTGFPNLTALNFTWVGVPKHWEKHLEAIISSAPSLRSLELVNVWINGNDFDDWVIQAPNLQRLTIKSDSDYGWQLEELSSLQRATIDVDDYDIDRDFVQLLTCFTQVTHLEFHMPSTEGNALEGLTCCFQKLKSLTLQTNFRHTSIMLSTFSLLRSAPKLVELEIEIPQSYIQDEVDTVDIDFFNSLWTNDIFANLDIVTMKDVTCWSNEMNFIEFVLSKARLLSSFYIYRDDIFPHSKPPEEAVIKIAKYKRVSPKAMVFFRNMEVSTHNLLIIYSYVVYSLVLSSKP</sequence>
<dbReference type="SUPFAM" id="SSF81383">
    <property type="entry name" value="F-box domain"/>
    <property type="match status" value="1"/>
</dbReference>
<gene>
    <name evidence="4" type="ORF">EJB05_48772</name>
</gene>
<dbReference type="PROSITE" id="PS50181">
    <property type="entry name" value="FBOX"/>
    <property type="match status" value="1"/>
</dbReference>
<dbReference type="PANTHER" id="PTHR31900">
    <property type="entry name" value="F-BOX/RNI SUPERFAMILY PROTEIN-RELATED"/>
    <property type="match status" value="1"/>
</dbReference>
<dbReference type="InterPro" id="IPR055411">
    <property type="entry name" value="LRR_FXL15/At3g58940/PEG3-like"/>
</dbReference>
<dbReference type="PANTHER" id="PTHR31900:SF30">
    <property type="entry name" value="SUPERFAMILY PROTEIN, PUTATIVE-RELATED"/>
    <property type="match status" value="1"/>
</dbReference>
<evidence type="ECO:0000256" key="2">
    <source>
        <dbReference type="SAM" id="SignalP"/>
    </source>
</evidence>
<keyword evidence="2" id="KW-0732">Signal</keyword>
<feature type="compositionally biased region" description="Low complexity" evidence="1">
    <location>
        <begin position="46"/>
        <end position="63"/>
    </location>
</feature>
<dbReference type="OrthoDB" id="1155922at2759"/>
<dbReference type="EMBL" id="RWGY01000051">
    <property type="protein sequence ID" value="TVU05603.1"/>
    <property type="molecule type" value="Genomic_DNA"/>
</dbReference>
<name>A0A5J9T2K4_9POAL</name>
<dbReference type="InterPro" id="IPR036047">
    <property type="entry name" value="F-box-like_dom_sf"/>
</dbReference>
<feature type="signal peptide" evidence="2">
    <location>
        <begin position="1"/>
        <end position="31"/>
    </location>
</feature>
<dbReference type="Pfam" id="PF00646">
    <property type="entry name" value="F-box"/>
    <property type="match status" value="1"/>
</dbReference>
<dbReference type="CDD" id="cd09917">
    <property type="entry name" value="F-box_SF"/>
    <property type="match status" value="1"/>
</dbReference>